<evidence type="ECO:0000313" key="7">
    <source>
        <dbReference type="EMBL" id="VEH99432.1"/>
    </source>
</evidence>
<evidence type="ECO:0000256" key="6">
    <source>
        <dbReference type="SAM" id="Phobius"/>
    </source>
</evidence>
<evidence type="ECO:0000256" key="1">
    <source>
        <dbReference type="ARBA" id="ARBA00004651"/>
    </source>
</evidence>
<feature type="transmembrane region" description="Helical" evidence="6">
    <location>
        <begin position="186"/>
        <end position="205"/>
    </location>
</feature>
<accession>A0A448NRD2</accession>
<dbReference type="InterPro" id="IPR002797">
    <property type="entry name" value="Polysacc_synth"/>
</dbReference>
<evidence type="ECO:0000256" key="5">
    <source>
        <dbReference type="ARBA" id="ARBA00023136"/>
    </source>
</evidence>
<organism evidence="7 8">
    <name type="scientific">Kaistella antarctica</name>
    <dbReference type="NCBI Taxonomy" id="266748"/>
    <lineage>
        <taxon>Bacteria</taxon>
        <taxon>Pseudomonadati</taxon>
        <taxon>Bacteroidota</taxon>
        <taxon>Flavobacteriia</taxon>
        <taxon>Flavobacteriales</taxon>
        <taxon>Weeksellaceae</taxon>
        <taxon>Chryseobacterium group</taxon>
        <taxon>Kaistella</taxon>
    </lineage>
</organism>
<feature type="transmembrane region" description="Helical" evidence="6">
    <location>
        <begin position="21"/>
        <end position="47"/>
    </location>
</feature>
<gene>
    <name evidence="7" type="ORF">NCTC13489_01534</name>
</gene>
<evidence type="ECO:0000256" key="3">
    <source>
        <dbReference type="ARBA" id="ARBA00022692"/>
    </source>
</evidence>
<feature type="transmembrane region" description="Helical" evidence="6">
    <location>
        <begin position="367"/>
        <end position="390"/>
    </location>
</feature>
<feature type="transmembrane region" description="Helical" evidence="6">
    <location>
        <begin position="100"/>
        <end position="121"/>
    </location>
</feature>
<feature type="transmembrane region" description="Helical" evidence="6">
    <location>
        <begin position="255"/>
        <end position="280"/>
    </location>
</feature>
<keyword evidence="3 6" id="KW-0812">Transmembrane</keyword>
<feature type="transmembrane region" description="Helical" evidence="6">
    <location>
        <begin position="158"/>
        <end position="180"/>
    </location>
</feature>
<dbReference type="EMBL" id="LR134441">
    <property type="protein sequence ID" value="VEH99432.1"/>
    <property type="molecule type" value="Genomic_DNA"/>
</dbReference>
<feature type="transmembrane region" description="Helical" evidence="6">
    <location>
        <begin position="59"/>
        <end position="79"/>
    </location>
</feature>
<dbReference type="STRING" id="266748.HY04_10130"/>
<dbReference type="PANTHER" id="PTHR30250:SF11">
    <property type="entry name" value="O-ANTIGEN TRANSPORTER-RELATED"/>
    <property type="match status" value="1"/>
</dbReference>
<proteinExistence type="predicted"/>
<evidence type="ECO:0000256" key="2">
    <source>
        <dbReference type="ARBA" id="ARBA00022475"/>
    </source>
</evidence>
<feature type="transmembrane region" description="Helical" evidence="6">
    <location>
        <begin position="127"/>
        <end position="146"/>
    </location>
</feature>
<keyword evidence="2" id="KW-1003">Cell membrane</keyword>
<dbReference type="AlphaFoldDB" id="A0A448NRD2"/>
<sequence>MTVVGRLFSPINMIKFLKKTSIIYSASSVFKSGVQLLVGLAIAKFITPGDFGIWSSFNLILTYTIILQLGIVNGLNLELPLAIGKGDNEKAEKLVQTTQSYIAVCIALLALAGGFYLLFFTPDTPKFFYGAIAIVVLVTFSFYQDFITATFRTQQSFFRFSIINIVQALVNLTTIVFIIYYAYYGLLIKSIIVLAIYVALLHYYRPFPVKFFFDKKLYLKLIKTGLPIFILAYVQSVATSFDRLLILKYLDISAMGIYSFAYLGFSSITLFSGSIASYIYPTMTENFAKNNNAVQLWIYLKKNISLIFLGLLILAIIGSLLIPYVTEAFFPNYIESVPVMQILFFAGVFNGSVIGVNVLLSMKKWKLIVIYHTIFSLLLVICPFVFMYYSDNKIMGIAYGVLIANFINLINGYILVYFATVKSQYVRK</sequence>
<dbReference type="GO" id="GO:0005886">
    <property type="term" value="C:plasma membrane"/>
    <property type="evidence" value="ECO:0007669"/>
    <property type="project" value="UniProtKB-SubCell"/>
</dbReference>
<comment type="subcellular location">
    <subcellularLocation>
        <location evidence="1">Cell membrane</location>
        <topology evidence="1">Multi-pass membrane protein</topology>
    </subcellularLocation>
</comment>
<feature type="transmembrane region" description="Helical" evidence="6">
    <location>
        <begin position="396"/>
        <end position="419"/>
    </location>
</feature>
<dbReference type="Proteomes" id="UP000270036">
    <property type="component" value="Chromosome"/>
</dbReference>
<keyword evidence="4 6" id="KW-1133">Transmembrane helix</keyword>
<dbReference type="KEGG" id="cant:NCTC13489_01534"/>
<dbReference type="PANTHER" id="PTHR30250">
    <property type="entry name" value="PST FAMILY PREDICTED COLANIC ACID TRANSPORTER"/>
    <property type="match status" value="1"/>
</dbReference>
<dbReference type="InterPro" id="IPR050833">
    <property type="entry name" value="Poly_Biosynth_Transport"/>
</dbReference>
<keyword evidence="5 6" id="KW-0472">Membrane</keyword>
<protein>
    <submittedName>
        <fullName evidence="7">Polysaccharide biosynthesis protein</fullName>
    </submittedName>
</protein>
<feature type="transmembrane region" description="Helical" evidence="6">
    <location>
        <begin position="338"/>
        <end position="360"/>
    </location>
</feature>
<dbReference type="Pfam" id="PF01943">
    <property type="entry name" value="Polysacc_synt"/>
    <property type="match status" value="1"/>
</dbReference>
<name>A0A448NRD2_9FLAO</name>
<feature type="transmembrane region" description="Helical" evidence="6">
    <location>
        <begin position="217"/>
        <end position="235"/>
    </location>
</feature>
<evidence type="ECO:0000256" key="4">
    <source>
        <dbReference type="ARBA" id="ARBA00022989"/>
    </source>
</evidence>
<reference evidence="7 8" key="1">
    <citation type="submission" date="2018-12" db="EMBL/GenBank/DDBJ databases">
        <authorList>
            <consortium name="Pathogen Informatics"/>
        </authorList>
    </citation>
    <scope>NUCLEOTIDE SEQUENCE [LARGE SCALE GENOMIC DNA]</scope>
    <source>
        <strain evidence="7 8">NCTC13489</strain>
    </source>
</reference>
<evidence type="ECO:0000313" key="8">
    <source>
        <dbReference type="Proteomes" id="UP000270036"/>
    </source>
</evidence>
<feature type="transmembrane region" description="Helical" evidence="6">
    <location>
        <begin position="306"/>
        <end position="326"/>
    </location>
</feature>